<dbReference type="SUPFAM" id="SSF50341">
    <property type="entry name" value="CheW-like"/>
    <property type="match status" value="1"/>
</dbReference>
<proteinExistence type="predicted"/>
<evidence type="ECO:0000313" key="3">
    <source>
        <dbReference type="Proteomes" id="UP001238179"/>
    </source>
</evidence>
<dbReference type="KEGG" id="msil:METEAL_04760"/>
<organism evidence="2 3">
    <name type="scientific">Mesoterricola silvestris</name>
    <dbReference type="NCBI Taxonomy" id="2927979"/>
    <lineage>
        <taxon>Bacteria</taxon>
        <taxon>Pseudomonadati</taxon>
        <taxon>Acidobacteriota</taxon>
        <taxon>Holophagae</taxon>
        <taxon>Holophagales</taxon>
        <taxon>Holophagaceae</taxon>
        <taxon>Mesoterricola</taxon>
    </lineage>
</organism>
<dbReference type="Gene3D" id="2.30.30.40">
    <property type="entry name" value="SH3 Domains"/>
    <property type="match status" value="1"/>
</dbReference>
<dbReference type="AlphaFoldDB" id="A0AA48K8G3"/>
<dbReference type="GO" id="GO:0006935">
    <property type="term" value="P:chemotaxis"/>
    <property type="evidence" value="ECO:0007669"/>
    <property type="project" value="InterPro"/>
</dbReference>
<sequence length="179" mass="19271">MAESMQVNKRTRAAVERAQVEKKDQFLAFVLGGEHFAMDIRSIKEVIQYGSLTEVPLMPDFIRGVINLRGAVVPVIDLSVRFGRPATEVARRTCVVILEVEQAGEVVELGVIVDHVSEVLEIGASEIEPAPSFGSTLRSEFLAGVGKVGGKFVILLDVNHVLSIEEMAALGAGARTEAS</sequence>
<protein>
    <submittedName>
        <fullName evidence="2">Chemotaxis protein CheW</fullName>
    </submittedName>
</protein>
<keyword evidence="3" id="KW-1185">Reference proteome</keyword>
<name>A0AA48K8G3_9BACT</name>
<dbReference type="RefSeq" id="WP_316414188.1">
    <property type="nucleotide sequence ID" value="NZ_AP027080.1"/>
</dbReference>
<dbReference type="InterPro" id="IPR002545">
    <property type="entry name" value="CheW-lke_dom"/>
</dbReference>
<dbReference type="SMART" id="SM00260">
    <property type="entry name" value="CheW"/>
    <property type="match status" value="1"/>
</dbReference>
<dbReference type="Proteomes" id="UP001238179">
    <property type="component" value="Chromosome"/>
</dbReference>
<dbReference type="InterPro" id="IPR036061">
    <property type="entry name" value="CheW-like_dom_sf"/>
</dbReference>
<feature type="domain" description="CheW-like" evidence="1">
    <location>
        <begin position="23"/>
        <end position="167"/>
    </location>
</feature>
<dbReference type="Gene3D" id="2.40.50.180">
    <property type="entry name" value="CheA-289, Domain 4"/>
    <property type="match status" value="1"/>
</dbReference>
<evidence type="ECO:0000313" key="2">
    <source>
        <dbReference type="EMBL" id="BDU71302.1"/>
    </source>
</evidence>
<gene>
    <name evidence="2" type="primary">cheW-1_1</name>
    <name evidence="2" type="ORF">METEAL_04760</name>
</gene>
<dbReference type="PROSITE" id="PS50851">
    <property type="entry name" value="CHEW"/>
    <property type="match status" value="1"/>
</dbReference>
<dbReference type="InterPro" id="IPR039315">
    <property type="entry name" value="CheW"/>
</dbReference>
<dbReference type="PANTHER" id="PTHR22617:SF41">
    <property type="entry name" value="CHEMOTAXIS SIGNAL TRANSDUCTION SYSTEM ADAPTOR PROTEIN CHEW"/>
    <property type="match status" value="1"/>
</dbReference>
<accession>A0AA48K8G3</accession>
<dbReference type="PANTHER" id="PTHR22617">
    <property type="entry name" value="CHEMOTAXIS SENSOR HISTIDINE KINASE-RELATED"/>
    <property type="match status" value="1"/>
</dbReference>
<reference evidence="3" key="1">
    <citation type="journal article" date="2023" name="Int. J. Syst. Evol. Microbiol.">
        <title>Mesoterricola silvestris gen. nov., sp. nov., Mesoterricola sediminis sp. nov., Geothrix oryzae sp. nov., Geothrix edaphica sp. nov., Geothrix rubra sp. nov., and Geothrix limicola sp. nov., six novel members of Acidobacteriota isolated from soils.</title>
        <authorList>
            <person name="Itoh H."/>
            <person name="Sugisawa Y."/>
            <person name="Mise K."/>
            <person name="Xu Z."/>
            <person name="Kuniyasu M."/>
            <person name="Ushijima N."/>
            <person name="Kawano K."/>
            <person name="Kobayashi E."/>
            <person name="Shiratori Y."/>
            <person name="Masuda Y."/>
            <person name="Senoo K."/>
        </authorList>
    </citation>
    <scope>NUCLEOTIDE SEQUENCE [LARGE SCALE GENOMIC DNA]</scope>
    <source>
        <strain evidence="3">W79</strain>
    </source>
</reference>
<dbReference type="Pfam" id="PF01584">
    <property type="entry name" value="CheW"/>
    <property type="match status" value="1"/>
</dbReference>
<evidence type="ECO:0000259" key="1">
    <source>
        <dbReference type="PROSITE" id="PS50851"/>
    </source>
</evidence>
<dbReference type="GO" id="GO:0007165">
    <property type="term" value="P:signal transduction"/>
    <property type="evidence" value="ECO:0007669"/>
    <property type="project" value="InterPro"/>
</dbReference>
<dbReference type="EMBL" id="AP027080">
    <property type="protein sequence ID" value="BDU71302.1"/>
    <property type="molecule type" value="Genomic_DNA"/>
</dbReference>
<dbReference type="CDD" id="cd00732">
    <property type="entry name" value="CheW"/>
    <property type="match status" value="1"/>
</dbReference>
<dbReference type="GO" id="GO:0005829">
    <property type="term" value="C:cytosol"/>
    <property type="evidence" value="ECO:0007669"/>
    <property type="project" value="TreeGrafter"/>
</dbReference>